<accession>A0A1E5G2M9</accession>
<reference evidence="4 5" key="1">
    <citation type="submission" date="2016-09" db="EMBL/GenBank/DDBJ databases">
        <title>Draft genome sequence for the type strain of Desulfuribacillus alkaliarsenatis AHT28, an obligately anaerobic, sulfidogenic bacterium isolated from Russian soda lake sediments.</title>
        <authorList>
            <person name="Abin C.A."/>
            <person name="Hollibaugh J.T."/>
        </authorList>
    </citation>
    <scope>NUCLEOTIDE SEQUENCE [LARGE SCALE GENOMIC DNA]</scope>
    <source>
        <strain evidence="4 5">AHT28</strain>
    </source>
</reference>
<dbReference type="PANTHER" id="PTHR46517:SF1">
    <property type="entry name" value="FRUCTOSE-2,6-BISPHOSPHATASE TIGAR"/>
    <property type="match status" value="1"/>
</dbReference>
<dbReference type="InterPro" id="IPR013078">
    <property type="entry name" value="His_Pase_superF_clade-1"/>
</dbReference>
<dbReference type="PANTHER" id="PTHR46517">
    <property type="entry name" value="FRUCTOSE-2,6-BISPHOSPHATASE TIGAR"/>
    <property type="match status" value="1"/>
</dbReference>
<dbReference type="RefSeq" id="WP_069642743.1">
    <property type="nucleotide sequence ID" value="NZ_MIJE01000011.1"/>
</dbReference>
<sequence>MRLYLVRHGQTVANAERRFQGHKDFPLSDIGEEQARRVSERLENTPIDCFYASDLGRAVTTAEVIAKPHGKQVQQNRLFREYSWGVFDGLTLEDAEFHYPHVVKKNVEDWGMVDIPEKEVYSEFLKRADQAFQLLIKKHMGKRVLVVSHGRFLNALMTRILKVKEETIWAFTFVNTSVTIIDFTHNRKPKVRLFNDTNHLSGMKGYDDVFK</sequence>
<dbReference type="SMART" id="SM00855">
    <property type="entry name" value="PGAM"/>
    <property type="match status" value="1"/>
</dbReference>
<dbReference type="GO" id="GO:0045820">
    <property type="term" value="P:negative regulation of glycolytic process"/>
    <property type="evidence" value="ECO:0007669"/>
    <property type="project" value="TreeGrafter"/>
</dbReference>
<dbReference type="SUPFAM" id="SSF53254">
    <property type="entry name" value="Phosphoglycerate mutase-like"/>
    <property type="match status" value="1"/>
</dbReference>
<protein>
    <recommendedName>
        <fullName evidence="6">Phosphoglycerate mutase</fullName>
    </recommendedName>
</protein>
<dbReference type="InterPro" id="IPR029033">
    <property type="entry name" value="His_PPase_superfam"/>
</dbReference>
<dbReference type="InterPro" id="IPR001345">
    <property type="entry name" value="PG/BPGM_mutase_AS"/>
</dbReference>
<dbReference type="Gene3D" id="3.40.50.1240">
    <property type="entry name" value="Phosphoglycerate mutase-like"/>
    <property type="match status" value="1"/>
</dbReference>
<dbReference type="CDD" id="cd07067">
    <property type="entry name" value="HP_PGM_like"/>
    <property type="match status" value="1"/>
</dbReference>
<dbReference type="InterPro" id="IPR051695">
    <property type="entry name" value="Phosphoglycerate_Mutase"/>
</dbReference>
<dbReference type="EMBL" id="MIJE01000011">
    <property type="protein sequence ID" value="OEF97345.1"/>
    <property type="molecule type" value="Genomic_DNA"/>
</dbReference>
<dbReference type="GO" id="GO:0005829">
    <property type="term" value="C:cytosol"/>
    <property type="evidence" value="ECO:0007669"/>
    <property type="project" value="TreeGrafter"/>
</dbReference>
<evidence type="ECO:0000313" key="5">
    <source>
        <dbReference type="Proteomes" id="UP000094296"/>
    </source>
</evidence>
<evidence type="ECO:0000313" key="4">
    <source>
        <dbReference type="EMBL" id="OEF97345.1"/>
    </source>
</evidence>
<gene>
    <name evidence="4" type="ORF">BHF68_03805</name>
</gene>
<keyword evidence="1" id="KW-0378">Hydrolase</keyword>
<dbReference type="GO" id="GO:0043456">
    <property type="term" value="P:regulation of pentose-phosphate shunt"/>
    <property type="evidence" value="ECO:0007669"/>
    <property type="project" value="TreeGrafter"/>
</dbReference>
<organism evidence="4 5">
    <name type="scientific">Desulfuribacillus alkaliarsenatis</name>
    <dbReference type="NCBI Taxonomy" id="766136"/>
    <lineage>
        <taxon>Bacteria</taxon>
        <taxon>Bacillati</taxon>
        <taxon>Bacillota</taxon>
        <taxon>Desulfuribacillia</taxon>
        <taxon>Desulfuribacillales</taxon>
        <taxon>Desulfuribacillaceae</taxon>
        <taxon>Desulfuribacillus</taxon>
    </lineage>
</organism>
<evidence type="ECO:0000256" key="2">
    <source>
        <dbReference type="PIRSR" id="PIRSR613078-1"/>
    </source>
</evidence>
<comment type="caution">
    <text evidence="4">The sequence shown here is derived from an EMBL/GenBank/DDBJ whole genome shotgun (WGS) entry which is preliminary data.</text>
</comment>
<feature type="binding site" evidence="3">
    <location>
        <position position="57"/>
    </location>
    <ligand>
        <name>substrate</name>
    </ligand>
</feature>
<feature type="active site" description="Proton donor/acceptor" evidence="2">
    <location>
        <position position="81"/>
    </location>
</feature>
<keyword evidence="5" id="KW-1185">Reference proteome</keyword>
<name>A0A1E5G2M9_9FIRM</name>
<evidence type="ECO:0000256" key="1">
    <source>
        <dbReference type="ARBA" id="ARBA00022801"/>
    </source>
</evidence>
<dbReference type="AlphaFoldDB" id="A0A1E5G2M9"/>
<feature type="binding site" evidence="3">
    <location>
        <begin position="7"/>
        <end position="14"/>
    </location>
    <ligand>
        <name>substrate</name>
    </ligand>
</feature>
<dbReference type="PROSITE" id="PS00175">
    <property type="entry name" value="PG_MUTASE"/>
    <property type="match status" value="1"/>
</dbReference>
<proteinExistence type="predicted"/>
<dbReference type="Pfam" id="PF00300">
    <property type="entry name" value="His_Phos_1"/>
    <property type="match status" value="1"/>
</dbReference>
<dbReference type="GO" id="GO:0004331">
    <property type="term" value="F:fructose-2,6-bisphosphate 2-phosphatase activity"/>
    <property type="evidence" value="ECO:0007669"/>
    <property type="project" value="TreeGrafter"/>
</dbReference>
<dbReference type="Proteomes" id="UP000094296">
    <property type="component" value="Unassembled WGS sequence"/>
</dbReference>
<dbReference type="STRING" id="766136.BHF68_03805"/>
<evidence type="ECO:0000256" key="3">
    <source>
        <dbReference type="PIRSR" id="PIRSR613078-2"/>
    </source>
</evidence>
<feature type="active site" description="Tele-phosphohistidine intermediate" evidence="2">
    <location>
        <position position="8"/>
    </location>
</feature>
<evidence type="ECO:0008006" key="6">
    <source>
        <dbReference type="Google" id="ProtNLM"/>
    </source>
</evidence>